<name>A0A2S6N8X1_RHOGL</name>
<organism evidence="3 4">
    <name type="scientific">Rhodopila globiformis</name>
    <name type="common">Rhodopseudomonas globiformis</name>
    <dbReference type="NCBI Taxonomy" id="1071"/>
    <lineage>
        <taxon>Bacteria</taxon>
        <taxon>Pseudomonadati</taxon>
        <taxon>Pseudomonadota</taxon>
        <taxon>Alphaproteobacteria</taxon>
        <taxon>Acetobacterales</taxon>
        <taxon>Acetobacteraceae</taxon>
        <taxon>Rhodopila</taxon>
    </lineage>
</organism>
<accession>A0A2S6N8X1</accession>
<dbReference type="PANTHER" id="PTHR43032:SF2">
    <property type="entry name" value="BLL0505 PROTEIN"/>
    <property type="match status" value="1"/>
</dbReference>
<feature type="compositionally biased region" description="Basic and acidic residues" evidence="1">
    <location>
        <begin position="1"/>
        <end position="20"/>
    </location>
</feature>
<dbReference type="Pfam" id="PF00174">
    <property type="entry name" value="Oxidored_molyb"/>
    <property type="match status" value="1"/>
</dbReference>
<dbReference type="Proteomes" id="UP000239724">
    <property type="component" value="Unassembled WGS sequence"/>
</dbReference>
<dbReference type="InterPro" id="IPR036374">
    <property type="entry name" value="OxRdtase_Mopterin-bd_sf"/>
</dbReference>
<dbReference type="SUPFAM" id="SSF56524">
    <property type="entry name" value="Oxidoreductase molybdopterin-binding domain"/>
    <property type="match status" value="1"/>
</dbReference>
<dbReference type="Gene3D" id="3.90.420.10">
    <property type="entry name" value="Oxidoreductase, molybdopterin-binding domain"/>
    <property type="match status" value="1"/>
</dbReference>
<dbReference type="EMBL" id="NHRY01000198">
    <property type="protein sequence ID" value="PPQ31058.1"/>
    <property type="molecule type" value="Genomic_DNA"/>
</dbReference>
<evidence type="ECO:0000313" key="4">
    <source>
        <dbReference type="Proteomes" id="UP000239724"/>
    </source>
</evidence>
<dbReference type="InterPro" id="IPR000572">
    <property type="entry name" value="OxRdtase_Mopterin-bd_dom"/>
</dbReference>
<protein>
    <submittedName>
        <fullName evidence="3">Molybdopterin-binding protein</fullName>
    </submittedName>
</protein>
<proteinExistence type="predicted"/>
<keyword evidence="4" id="KW-1185">Reference proteome</keyword>
<evidence type="ECO:0000313" key="3">
    <source>
        <dbReference type="EMBL" id="PPQ31058.1"/>
    </source>
</evidence>
<comment type="caution">
    <text evidence="3">The sequence shown here is derived from an EMBL/GenBank/DDBJ whole genome shotgun (WGS) entry which is preliminary data.</text>
</comment>
<evidence type="ECO:0000259" key="2">
    <source>
        <dbReference type="Pfam" id="PF00174"/>
    </source>
</evidence>
<dbReference type="OrthoDB" id="9795587at2"/>
<reference evidence="3 4" key="1">
    <citation type="journal article" date="2018" name="Arch. Microbiol.">
        <title>New insights into the metabolic potential of the phototrophic purple bacterium Rhodopila globiformis DSM 161(T) from its draft genome sequence and evidence for a vanadium-dependent nitrogenase.</title>
        <authorList>
            <person name="Imhoff J.F."/>
            <person name="Rahn T."/>
            <person name="Kunzel S."/>
            <person name="Neulinger S.C."/>
        </authorList>
    </citation>
    <scope>NUCLEOTIDE SEQUENCE [LARGE SCALE GENOMIC DNA]</scope>
    <source>
        <strain evidence="3 4">DSM 161</strain>
    </source>
</reference>
<feature type="domain" description="Oxidoreductase molybdopterin-binding" evidence="2">
    <location>
        <begin position="105"/>
        <end position="244"/>
    </location>
</feature>
<feature type="region of interest" description="Disordered" evidence="1">
    <location>
        <begin position="1"/>
        <end position="22"/>
    </location>
</feature>
<dbReference type="AlphaFoldDB" id="A0A2S6N8X1"/>
<evidence type="ECO:0000256" key="1">
    <source>
        <dbReference type="SAM" id="MobiDB-lite"/>
    </source>
</evidence>
<gene>
    <name evidence="3" type="ORF">CCS01_18050</name>
</gene>
<sequence length="269" mass="30134">MEQPAVDDHRPLRDQNERRTGMKRRQLLLAGAGLLSGCDKVVQDPQVRTTLAHTEDITRTVQRLVTGPASLAPEYPAADISPAFKGNGTVDPDDDDYQDLASNHFKDWRLDIGGLVEHPAKLSLDDLRAMPSRTQITRHDCVEGWSCIGKWKGVPLGTLLQQAVLRQGATYIVFHCADRLDESLSSEKYYESIGLEDAFHPQTILAYDMNDQPLSVRHGAPLRLRVERQLGYKMAKYIMRIEAVSSFRHIGGGKGGYWEDLGYAWYAGI</sequence>
<dbReference type="PANTHER" id="PTHR43032">
    <property type="entry name" value="PROTEIN-METHIONINE-SULFOXIDE REDUCTASE"/>
    <property type="match status" value="1"/>
</dbReference>